<sequence length="88" mass="9525">MKANQPPLLPSSLDSQTQPFGGIVTMSPSRGLLATRWITQTKDEATLKISACQQEDVAEYKIEASNPAGKASSVANLVLTREFSFHMS</sequence>
<organism evidence="3 4">
    <name type="scientific">Oesophagostomum dentatum</name>
    <name type="common">Nodular worm</name>
    <dbReference type="NCBI Taxonomy" id="61180"/>
    <lineage>
        <taxon>Eukaryota</taxon>
        <taxon>Metazoa</taxon>
        <taxon>Ecdysozoa</taxon>
        <taxon>Nematoda</taxon>
        <taxon>Chromadorea</taxon>
        <taxon>Rhabditida</taxon>
        <taxon>Rhabditina</taxon>
        <taxon>Rhabditomorpha</taxon>
        <taxon>Strongyloidea</taxon>
        <taxon>Strongylidae</taxon>
        <taxon>Oesophagostomum</taxon>
    </lineage>
</organism>
<evidence type="ECO:0000259" key="2">
    <source>
        <dbReference type="Pfam" id="PF07679"/>
    </source>
</evidence>
<feature type="domain" description="Immunoglobulin I-set" evidence="2">
    <location>
        <begin position="38"/>
        <end position="77"/>
    </location>
</feature>
<dbReference type="Gene3D" id="2.60.40.10">
    <property type="entry name" value="Immunoglobulins"/>
    <property type="match status" value="1"/>
</dbReference>
<evidence type="ECO:0000313" key="4">
    <source>
        <dbReference type="Proteomes" id="UP000053660"/>
    </source>
</evidence>
<feature type="region of interest" description="Disordered" evidence="1">
    <location>
        <begin position="1"/>
        <end position="20"/>
    </location>
</feature>
<name>A0A0B1TAL9_OESDE</name>
<dbReference type="AlphaFoldDB" id="A0A0B1TAL9"/>
<evidence type="ECO:0000256" key="1">
    <source>
        <dbReference type="SAM" id="MobiDB-lite"/>
    </source>
</evidence>
<keyword evidence="4" id="KW-1185">Reference proteome</keyword>
<accession>A0A0B1TAL9</accession>
<evidence type="ECO:0000313" key="3">
    <source>
        <dbReference type="EMBL" id="KHJ92867.1"/>
    </source>
</evidence>
<dbReference type="Pfam" id="PF07679">
    <property type="entry name" value="I-set"/>
    <property type="match status" value="1"/>
</dbReference>
<gene>
    <name evidence="3" type="ORF">OESDEN_07232</name>
</gene>
<proteinExistence type="predicted"/>
<dbReference type="EMBL" id="KN551078">
    <property type="protein sequence ID" value="KHJ92867.1"/>
    <property type="molecule type" value="Genomic_DNA"/>
</dbReference>
<reference evidence="3 4" key="1">
    <citation type="submission" date="2014-03" db="EMBL/GenBank/DDBJ databases">
        <title>Draft genome of the hookworm Oesophagostomum dentatum.</title>
        <authorList>
            <person name="Mitreva M."/>
        </authorList>
    </citation>
    <scope>NUCLEOTIDE SEQUENCE [LARGE SCALE GENOMIC DNA]</scope>
    <source>
        <strain evidence="3 4">OD-Hann</strain>
    </source>
</reference>
<dbReference type="InterPro" id="IPR013098">
    <property type="entry name" value="Ig_I-set"/>
</dbReference>
<protein>
    <recommendedName>
        <fullName evidence="2">Immunoglobulin I-set domain-containing protein</fullName>
    </recommendedName>
</protein>
<dbReference type="InterPro" id="IPR036179">
    <property type="entry name" value="Ig-like_dom_sf"/>
</dbReference>
<dbReference type="SUPFAM" id="SSF48726">
    <property type="entry name" value="Immunoglobulin"/>
    <property type="match status" value="1"/>
</dbReference>
<dbReference type="Proteomes" id="UP000053660">
    <property type="component" value="Unassembled WGS sequence"/>
</dbReference>
<dbReference type="InterPro" id="IPR013783">
    <property type="entry name" value="Ig-like_fold"/>
</dbReference>